<feature type="domain" description="Myb/SANT-like DNA-binding" evidence="2">
    <location>
        <begin position="43"/>
        <end position="107"/>
    </location>
</feature>
<evidence type="ECO:0000313" key="4">
    <source>
        <dbReference type="Proteomes" id="UP000275408"/>
    </source>
</evidence>
<dbReference type="Pfam" id="PF13837">
    <property type="entry name" value="Myb_DNA-bind_4"/>
    <property type="match status" value="1"/>
</dbReference>
<reference evidence="3 4" key="1">
    <citation type="journal article" date="2018" name="Sci. Rep.">
        <title>Comparative analysis of the Pocillopora damicornis genome highlights role of immune system in coral evolution.</title>
        <authorList>
            <person name="Cunning R."/>
            <person name="Bay R.A."/>
            <person name="Gillette P."/>
            <person name="Baker A.C."/>
            <person name="Traylor-Knowles N."/>
        </authorList>
    </citation>
    <scope>NUCLEOTIDE SEQUENCE [LARGE SCALE GENOMIC DNA]</scope>
    <source>
        <strain evidence="3">RSMAS</strain>
        <tissue evidence="3">Whole animal</tissue>
    </source>
</reference>
<feature type="compositionally biased region" description="Basic residues" evidence="1">
    <location>
        <begin position="210"/>
        <end position="225"/>
    </location>
</feature>
<sequence length="288" mass="32668">MAKVGNQGLGDRYIHLQSNRISHPVVSELRQSHLIMFTTIFQHLISVYKEVMAKNKDIKPYESEKPERQLQERCRQENIKSEKSAQQCKNKMANLTKKYKTVKDKLRTTGYGKGGDDEDKETEKSSLYITSSPEIDKDLLDKEALDEEILVAAHAQEERDTPGTSGKSTYSADGFEEDNKVVAFPKSLFFKNKSRKRKGTSTIMPNPKSRAGKKLVKKNSRKKAKGGAGAKEQSTVLLFLERAQEKDEAFMERMAKAERESRQQQQKFSMDALAMLGNIPKDVTKGKE</sequence>
<gene>
    <name evidence="3" type="ORF">pdam_00006010</name>
</gene>
<dbReference type="InterPro" id="IPR044822">
    <property type="entry name" value="Myb_DNA-bind_4"/>
</dbReference>
<keyword evidence="4" id="KW-1185">Reference proteome</keyword>
<organism evidence="3 4">
    <name type="scientific">Pocillopora damicornis</name>
    <name type="common">Cauliflower coral</name>
    <name type="synonym">Millepora damicornis</name>
    <dbReference type="NCBI Taxonomy" id="46731"/>
    <lineage>
        <taxon>Eukaryota</taxon>
        <taxon>Metazoa</taxon>
        <taxon>Cnidaria</taxon>
        <taxon>Anthozoa</taxon>
        <taxon>Hexacorallia</taxon>
        <taxon>Scleractinia</taxon>
        <taxon>Astrocoeniina</taxon>
        <taxon>Pocilloporidae</taxon>
        <taxon>Pocillopora</taxon>
    </lineage>
</organism>
<dbReference type="EMBL" id="RCHS01002978">
    <property type="protein sequence ID" value="RMX44502.1"/>
    <property type="molecule type" value="Genomic_DNA"/>
</dbReference>
<dbReference type="AlphaFoldDB" id="A0A3M6TSX3"/>
<accession>A0A3M6TSX3</accession>
<comment type="caution">
    <text evidence="3">The sequence shown here is derived from an EMBL/GenBank/DDBJ whole genome shotgun (WGS) entry which is preliminary data.</text>
</comment>
<proteinExistence type="predicted"/>
<feature type="region of interest" description="Disordered" evidence="1">
    <location>
        <begin position="194"/>
        <end position="231"/>
    </location>
</feature>
<evidence type="ECO:0000256" key="1">
    <source>
        <dbReference type="SAM" id="MobiDB-lite"/>
    </source>
</evidence>
<evidence type="ECO:0000259" key="2">
    <source>
        <dbReference type="Pfam" id="PF13837"/>
    </source>
</evidence>
<name>A0A3M6TSX3_POCDA</name>
<protein>
    <recommendedName>
        <fullName evidence="2">Myb/SANT-like DNA-binding domain-containing protein</fullName>
    </recommendedName>
</protein>
<evidence type="ECO:0000313" key="3">
    <source>
        <dbReference type="EMBL" id="RMX44502.1"/>
    </source>
</evidence>
<dbReference type="Proteomes" id="UP000275408">
    <property type="component" value="Unassembled WGS sequence"/>
</dbReference>
<feature type="region of interest" description="Disordered" evidence="1">
    <location>
        <begin position="107"/>
        <end position="126"/>
    </location>
</feature>